<dbReference type="InterPro" id="IPR050736">
    <property type="entry name" value="Sensor_HK_Regulatory"/>
</dbReference>
<dbReference type="PANTHER" id="PTHR43711">
    <property type="entry name" value="TWO-COMPONENT HISTIDINE KINASE"/>
    <property type="match status" value="1"/>
</dbReference>
<dbReference type="PANTHER" id="PTHR43711:SF1">
    <property type="entry name" value="HISTIDINE KINASE 1"/>
    <property type="match status" value="1"/>
</dbReference>
<dbReference type="SMART" id="SM00388">
    <property type="entry name" value="HisKA"/>
    <property type="match status" value="1"/>
</dbReference>
<gene>
    <name evidence="8" type="ORF">VPK24_15535</name>
</gene>
<dbReference type="InterPro" id="IPR005467">
    <property type="entry name" value="His_kinase_dom"/>
</dbReference>
<accession>A0ABW7CFM4</accession>
<keyword evidence="3" id="KW-0808">Transferase</keyword>
<feature type="compositionally biased region" description="Polar residues" evidence="6">
    <location>
        <begin position="30"/>
        <end position="43"/>
    </location>
</feature>
<dbReference type="RefSeq" id="WP_393014731.1">
    <property type="nucleotide sequence ID" value="NZ_JAZAQF010000086.1"/>
</dbReference>
<dbReference type="EC" id="2.7.13.3" evidence="2"/>
<proteinExistence type="predicted"/>
<comment type="caution">
    <text evidence="8">The sequence shown here is derived from an EMBL/GenBank/DDBJ whole genome shotgun (WGS) entry which is preliminary data.</text>
</comment>
<protein>
    <recommendedName>
        <fullName evidence="2">histidine kinase</fullName>
        <ecNumber evidence="2">2.7.13.3</ecNumber>
    </recommendedName>
</protein>
<dbReference type="Pfam" id="PF00512">
    <property type="entry name" value="HisKA"/>
    <property type="match status" value="1"/>
</dbReference>
<comment type="catalytic activity">
    <reaction evidence="1">
        <text>ATP + protein L-histidine = ADP + protein N-phospho-L-histidine.</text>
        <dbReference type="EC" id="2.7.13.3"/>
    </reaction>
</comment>
<dbReference type="InterPro" id="IPR036890">
    <property type="entry name" value="HATPase_C_sf"/>
</dbReference>
<dbReference type="Gene3D" id="3.30.565.10">
    <property type="entry name" value="Histidine kinase-like ATPase, C-terminal domain"/>
    <property type="match status" value="1"/>
</dbReference>
<feature type="region of interest" description="Disordered" evidence="6">
    <location>
        <begin position="1"/>
        <end position="43"/>
    </location>
</feature>
<dbReference type="InterPro" id="IPR036097">
    <property type="entry name" value="HisK_dim/P_sf"/>
</dbReference>
<dbReference type="Proteomes" id="UP001604335">
    <property type="component" value="Unassembled WGS sequence"/>
</dbReference>
<evidence type="ECO:0000256" key="1">
    <source>
        <dbReference type="ARBA" id="ARBA00000085"/>
    </source>
</evidence>
<dbReference type="InterPro" id="IPR003661">
    <property type="entry name" value="HisK_dim/P_dom"/>
</dbReference>
<organism evidence="8 9">
    <name type="scientific">Limnothrix redekei LRLZ20PSL1</name>
    <dbReference type="NCBI Taxonomy" id="3112953"/>
    <lineage>
        <taxon>Bacteria</taxon>
        <taxon>Bacillati</taxon>
        <taxon>Cyanobacteriota</taxon>
        <taxon>Cyanophyceae</taxon>
        <taxon>Pseudanabaenales</taxon>
        <taxon>Pseudanabaenaceae</taxon>
        <taxon>Limnothrix</taxon>
    </lineage>
</organism>
<dbReference type="SUPFAM" id="SSF47384">
    <property type="entry name" value="Homodimeric domain of signal transducing histidine kinase"/>
    <property type="match status" value="1"/>
</dbReference>
<keyword evidence="9" id="KW-1185">Reference proteome</keyword>
<evidence type="ECO:0000256" key="2">
    <source>
        <dbReference type="ARBA" id="ARBA00012438"/>
    </source>
</evidence>
<feature type="domain" description="Histidine kinase" evidence="7">
    <location>
        <begin position="71"/>
        <end position="296"/>
    </location>
</feature>
<sequence length="296" mass="31812">MAEVAANSPDAEKDAASADADAQDADPSNIEPSNIDQVQNASPSNADTSALAAAYHLAKQWGAFQAGFLARTAHELRSPMSSAIGLHQMILNDLCDDLEEERQCVADANHAAQRMVNLLDRLIEVSKFNNGAIEPDFQVVSLSLILDDVEGLTYLQAANRNIGLDFEEPPEVDVWVDSKRMRQSLALVVDGLITQLAQIGDKGPITLRTSVIEQTVQIQIQTTCALETWSDPIDLMDPGMSVAHSLADLRAMAAHSQLSPMMGLWVAQLAIESMDGQLTATSSENGMELLCAVSLA</sequence>
<dbReference type="CDD" id="cd00082">
    <property type="entry name" value="HisKA"/>
    <property type="match status" value="1"/>
</dbReference>
<evidence type="ECO:0000313" key="8">
    <source>
        <dbReference type="EMBL" id="MFG3819054.1"/>
    </source>
</evidence>
<keyword evidence="5" id="KW-0902">Two-component regulatory system</keyword>
<dbReference type="EMBL" id="JAZAQF010000086">
    <property type="protein sequence ID" value="MFG3819054.1"/>
    <property type="molecule type" value="Genomic_DNA"/>
</dbReference>
<evidence type="ECO:0000256" key="5">
    <source>
        <dbReference type="ARBA" id="ARBA00023012"/>
    </source>
</evidence>
<evidence type="ECO:0000313" key="9">
    <source>
        <dbReference type="Proteomes" id="UP001604335"/>
    </source>
</evidence>
<reference evidence="9" key="1">
    <citation type="journal article" date="2024" name="Algal Res.">
        <title>Biochemical, toxicological and genomic investigation of a high-biomass producing Limnothrix strain isolated from Italian shallow drinking water reservoir.</title>
        <authorList>
            <person name="Simonazzi M."/>
            <person name="Shishido T.K."/>
            <person name="Delbaje E."/>
            <person name="Wahlsten M."/>
            <person name="Fewer D.P."/>
            <person name="Sivonen K."/>
            <person name="Pezzolesi L."/>
            <person name="Pistocchi R."/>
        </authorList>
    </citation>
    <scope>NUCLEOTIDE SEQUENCE [LARGE SCALE GENOMIC DNA]</scope>
    <source>
        <strain evidence="9">LRLZ20PSL1</strain>
    </source>
</reference>
<dbReference type="Gene3D" id="1.10.287.130">
    <property type="match status" value="1"/>
</dbReference>
<dbReference type="GO" id="GO:0016301">
    <property type="term" value="F:kinase activity"/>
    <property type="evidence" value="ECO:0007669"/>
    <property type="project" value="UniProtKB-KW"/>
</dbReference>
<dbReference type="PROSITE" id="PS50109">
    <property type="entry name" value="HIS_KIN"/>
    <property type="match status" value="1"/>
</dbReference>
<evidence type="ECO:0000256" key="4">
    <source>
        <dbReference type="ARBA" id="ARBA00022777"/>
    </source>
</evidence>
<evidence type="ECO:0000256" key="6">
    <source>
        <dbReference type="SAM" id="MobiDB-lite"/>
    </source>
</evidence>
<keyword evidence="4 8" id="KW-0418">Kinase</keyword>
<evidence type="ECO:0000259" key="7">
    <source>
        <dbReference type="PROSITE" id="PS50109"/>
    </source>
</evidence>
<name>A0ABW7CFM4_9CYAN</name>
<evidence type="ECO:0000256" key="3">
    <source>
        <dbReference type="ARBA" id="ARBA00022679"/>
    </source>
</evidence>